<proteinExistence type="predicted"/>
<evidence type="ECO:0000256" key="1">
    <source>
        <dbReference type="SAM" id="Coils"/>
    </source>
</evidence>
<reference evidence="4" key="2">
    <citation type="submission" date="2025-08" db="UniProtKB">
        <authorList>
            <consortium name="RefSeq"/>
        </authorList>
    </citation>
    <scope>IDENTIFICATION</scope>
    <source>
        <tissue evidence="4">Leaf</tissue>
    </source>
</reference>
<accession>A0ABM3RRT3</accession>
<dbReference type="RefSeq" id="XP_056698320.1">
    <property type="nucleotide sequence ID" value="XM_056842342.1"/>
</dbReference>
<feature type="region of interest" description="Disordered" evidence="2">
    <location>
        <begin position="565"/>
        <end position="585"/>
    </location>
</feature>
<keyword evidence="1" id="KW-0175">Coiled coil</keyword>
<evidence type="ECO:0000256" key="2">
    <source>
        <dbReference type="SAM" id="MobiDB-lite"/>
    </source>
</evidence>
<organism evidence="3 4">
    <name type="scientific">Spinacia oleracea</name>
    <name type="common">Spinach</name>
    <dbReference type="NCBI Taxonomy" id="3562"/>
    <lineage>
        <taxon>Eukaryota</taxon>
        <taxon>Viridiplantae</taxon>
        <taxon>Streptophyta</taxon>
        <taxon>Embryophyta</taxon>
        <taxon>Tracheophyta</taxon>
        <taxon>Spermatophyta</taxon>
        <taxon>Magnoliopsida</taxon>
        <taxon>eudicotyledons</taxon>
        <taxon>Gunneridae</taxon>
        <taxon>Pentapetalae</taxon>
        <taxon>Caryophyllales</taxon>
        <taxon>Chenopodiaceae</taxon>
        <taxon>Chenopodioideae</taxon>
        <taxon>Anserineae</taxon>
        <taxon>Spinacia</taxon>
    </lineage>
</organism>
<feature type="compositionally biased region" description="Polar residues" evidence="2">
    <location>
        <begin position="569"/>
        <end position="585"/>
    </location>
</feature>
<keyword evidence="3" id="KW-1185">Reference proteome</keyword>
<gene>
    <name evidence="4" type="primary">LOC130471970</name>
</gene>
<sequence>MDKLQEAGKKQICITENRLKLVEREKDEPLKMLNESMKLILDKSQQEVHGLKSQLEFLQLVNQNNMSIDELDEAFEKQLSVAENHWESLKDKKVYIEGALENIIKLYDRVSKNMKGEIEALSSYSQFVITGDQIVTKELLARAALIDNKIQLQKIVDLNVSLSEVQKDKEVLVTMKEKLEEDLKEKNRLEAILLDSMRKLEVGNVPSEVDVQNKVKIDPIDDQDMVHDTKTKGSDDDCLQGPVQSVVTIIQIDDDSSTETSASCYTGSEAEVSSGVSITQYDVMQGKGTRKQPRQLRTRCNQKQLSNFLSNLTAEKRRVLENSIFKPFLSIPPRSICLTLLITFVERYDVKMDAFTIGKHAMRFCGKEVEECLGLPYKGKLVDFTTRVKRTPEVFDRCFGVKGKMTKDDLLDKLKCMHVNKGNADDFFRLSVYLMFSLYFFSTNDAYVSYWPVRYLENLELFKSFNWARAIYEYLRESVRKTSNELSEEVTTFISVKGCLPLLETLIYERIGSHYLKVDIDHSKISHPYIIKYIKGYSRNPCTIRRVLAKVKFEKIKECEDCSKEEGTSLESADTSGSTSFLSLR</sequence>
<evidence type="ECO:0000313" key="4">
    <source>
        <dbReference type="RefSeq" id="XP_056698320.1"/>
    </source>
</evidence>
<reference evidence="3" key="1">
    <citation type="journal article" date="2021" name="Nat. Commun.">
        <title>Genomic analyses provide insights into spinach domestication and the genetic basis of agronomic traits.</title>
        <authorList>
            <person name="Cai X."/>
            <person name="Sun X."/>
            <person name="Xu C."/>
            <person name="Sun H."/>
            <person name="Wang X."/>
            <person name="Ge C."/>
            <person name="Zhang Z."/>
            <person name="Wang Q."/>
            <person name="Fei Z."/>
            <person name="Jiao C."/>
            <person name="Wang Q."/>
        </authorList>
    </citation>
    <scope>NUCLEOTIDE SEQUENCE [LARGE SCALE GENOMIC DNA]</scope>
    <source>
        <strain evidence="3">cv. Varoflay</strain>
    </source>
</reference>
<feature type="coiled-coil region" evidence="1">
    <location>
        <begin position="162"/>
        <end position="192"/>
    </location>
</feature>
<dbReference type="PANTHER" id="PTHR34835">
    <property type="entry name" value="OS07G0283600 PROTEIN-RELATED"/>
    <property type="match status" value="1"/>
</dbReference>
<dbReference type="Proteomes" id="UP000813463">
    <property type="component" value="Chromosome 4"/>
</dbReference>
<evidence type="ECO:0000313" key="3">
    <source>
        <dbReference type="Proteomes" id="UP000813463"/>
    </source>
</evidence>
<protein>
    <submittedName>
        <fullName evidence="4">Uncharacterized protein isoform X1</fullName>
    </submittedName>
</protein>
<dbReference type="GeneID" id="130471970"/>
<name>A0ABM3RRT3_SPIOL</name>